<dbReference type="EMBL" id="BAAACG010000001">
    <property type="protein sequence ID" value="GAA0732612.1"/>
    <property type="molecule type" value="Genomic_DNA"/>
</dbReference>
<dbReference type="PANTHER" id="PTHR46889:SF4">
    <property type="entry name" value="TRANSPOSASE INSO FOR INSERTION SEQUENCE ELEMENT IS911B-RELATED"/>
    <property type="match status" value="1"/>
</dbReference>
<keyword evidence="3" id="KW-1185">Reference proteome</keyword>
<dbReference type="InterPro" id="IPR012337">
    <property type="entry name" value="RNaseH-like_sf"/>
</dbReference>
<dbReference type="Proteomes" id="UP001501510">
    <property type="component" value="Unassembled WGS sequence"/>
</dbReference>
<feature type="domain" description="Integrase catalytic" evidence="1">
    <location>
        <begin position="1"/>
        <end position="110"/>
    </location>
</feature>
<dbReference type="PANTHER" id="PTHR46889">
    <property type="entry name" value="TRANSPOSASE INSF FOR INSERTION SEQUENCE IS3B-RELATED"/>
    <property type="match status" value="1"/>
</dbReference>
<dbReference type="SUPFAM" id="SSF53098">
    <property type="entry name" value="Ribonuclease H-like"/>
    <property type="match status" value="1"/>
</dbReference>
<comment type="caution">
    <text evidence="2">The sequence shown here is derived from an EMBL/GenBank/DDBJ whole genome shotgun (WGS) entry which is preliminary data.</text>
</comment>
<dbReference type="InterPro" id="IPR036397">
    <property type="entry name" value="RNaseH_sf"/>
</dbReference>
<protein>
    <recommendedName>
        <fullName evidence="1">Integrase catalytic domain-containing protein</fullName>
    </recommendedName>
</protein>
<dbReference type="PROSITE" id="PS50994">
    <property type="entry name" value="INTEGRASE"/>
    <property type="match status" value="1"/>
</dbReference>
<dbReference type="InterPro" id="IPR050900">
    <property type="entry name" value="Transposase_IS3/IS150/IS904"/>
</dbReference>
<evidence type="ECO:0000313" key="3">
    <source>
        <dbReference type="Proteomes" id="UP001501510"/>
    </source>
</evidence>
<organism evidence="2 3">
    <name type="scientific">Clostridium oceanicum</name>
    <dbReference type="NCBI Taxonomy" id="1543"/>
    <lineage>
        <taxon>Bacteria</taxon>
        <taxon>Bacillati</taxon>
        <taxon>Bacillota</taxon>
        <taxon>Clostridia</taxon>
        <taxon>Eubacteriales</taxon>
        <taxon>Clostridiaceae</taxon>
        <taxon>Clostridium</taxon>
    </lineage>
</organism>
<dbReference type="InterPro" id="IPR001584">
    <property type="entry name" value="Integrase_cat-core"/>
</dbReference>
<evidence type="ECO:0000313" key="2">
    <source>
        <dbReference type="EMBL" id="GAA0732612.1"/>
    </source>
</evidence>
<dbReference type="Gene3D" id="3.30.420.10">
    <property type="entry name" value="Ribonuclease H-like superfamily/Ribonuclease H"/>
    <property type="match status" value="1"/>
</dbReference>
<accession>A0ABP3UFD3</accession>
<evidence type="ECO:0000259" key="1">
    <source>
        <dbReference type="PROSITE" id="PS50994"/>
    </source>
</evidence>
<sequence>MKLLREIKKYNLSNLIIHSYQGCHYKLHIYKKILQENDIIQSMSRKGNCYDNACIENFFGHLKCELVYQTYFHTKEDLINAIEVYIYWCNNERFQHKLNNRTPIEFRCTA</sequence>
<name>A0ABP3UFD3_9CLOT</name>
<reference evidence="3" key="1">
    <citation type="journal article" date="2019" name="Int. J. Syst. Evol. Microbiol.">
        <title>The Global Catalogue of Microorganisms (GCM) 10K type strain sequencing project: providing services to taxonomists for standard genome sequencing and annotation.</title>
        <authorList>
            <consortium name="The Broad Institute Genomics Platform"/>
            <consortium name="The Broad Institute Genome Sequencing Center for Infectious Disease"/>
            <person name="Wu L."/>
            <person name="Ma J."/>
        </authorList>
    </citation>
    <scope>NUCLEOTIDE SEQUENCE [LARGE SCALE GENOMIC DNA]</scope>
    <source>
        <strain evidence="3">JCM 1407</strain>
    </source>
</reference>
<dbReference type="Pfam" id="PF13333">
    <property type="entry name" value="rve_2"/>
    <property type="match status" value="1"/>
</dbReference>
<dbReference type="RefSeq" id="WP_343758013.1">
    <property type="nucleotide sequence ID" value="NZ_BAAACG010000001.1"/>
</dbReference>
<proteinExistence type="predicted"/>
<gene>
    <name evidence="2" type="ORF">GCM10008906_02450</name>
</gene>